<feature type="transmembrane region" description="Helical" evidence="7">
    <location>
        <begin position="224"/>
        <end position="241"/>
    </location>
</feature>
<keyword evidence="5 7" id="KW-1133">Transmembrane helix</keyword>
<evidence type="ECO:0000256" key="5">
    <source>
        <dbReference type="ARBA" id="ARBA00022989"/>
    </source>
</evidence>
<comment type="caution">
    <text evidence="8">The sequence shown here is derived from an EMBL/GenBank/DDBJ whole genome shotgun (WGS) entry which is preliminary data.</text>
</comment>
<evidence type="ECO:0000256" key="2">
    <source>
        <dbReference type="ARBA" id="ARBA00007977"/>
    </source>
</evidence>
<evidence type="ECO:0000256" key="7">
    <source>
        <dbReference type="SAM" id="Phobius"/>
    </source>
</evidence>
<keyword evidence="6 7" id="KW-0472">Membrane</keyword>
<feature type="transmembrane region" description="Helical" evidence="7">
    <location>
        <begin position="267"/>
        <end position="286"/>
    </location>
</feature>
<dbReference type="PANTHER" id="PTHR30106">
    <property type="entry name" value="INNER MEMBRANE PROTEIN YEIH-RELATED"/>
    <property type="match status" value="1"/>
</dbReference>
<gene>
    <name evidence="8" type="ORF">GHK24_09655</name>
</gene>
<evidence type="ECO:0000256" key="3">
    <source>
        <dbReference type="ARBA" id="ARBA00022475"/>
    </source>
</evidence>
<evidence type="ECO:0000256" key="4">
    <source>
        <dbReference type="ARBA" id="ARBA00022692"/>
    </source>
</evidence>
<comment type="subcellular location">
    <subcellularLocation>
        <location evidence="1">Cell membrane</location>
        <topology evidence="1">Multi-pass membrane protein</topology>
    </subcellularLocation>
</comment>
<dbReference type="InterPro" id="IPR004630">
    <property type="entry name" value="UPF0324_YeiH-like"/>
</dbReference>
<dbReference type="GO" id="GO:0005886">
    <property type="term" value="C:plasma membrane"/>
    <property type="evidence" value="ECO:0007669"/>
    <property type="project" value="UniProtKB-SubCell"/>
</dbReference>
<dbReference type="Pfam" id="PF03601">
    <property type="entry name" value="Cons_hypoth698"/>
    <property type="match status" value="1"/>
</dbReference>
<protein>
    <submittedName>
        <fullName evidence="8">Sulfate exporter family transporter</fullName>
    </submittedName>
</protein>
<keyword evidence="4 7" id="KW-0812">Transmembrane</keyword>
<feature type="transmembrane region" description="Helical" evidence="7">
    <location>
        <begin position="292"/>
        <end position="311"/>
    </location>
</feature>
<feature type="transmembrane region" description="Helical" evidence="7">
    <location>
        <begin position="190"/>
        <end position="212"/>
    </location>
</feature>
<evidence type="ECO:0000256" key="1">
    <source>
        <dbReference type="ARBA" id="ARBA00004651"/>
    </source>
</evidence>
<dbReference type="AlphaFoldDB" id="A0A6L5JXU4"/>
<feature type="transmembrane region" description="Helical" evidence="7">
    <location>
        <begin position="158"/>
        <end position="178"/>
    </location>
</feature>
<accession>A0A6L5JXU4</accession>
<proteinExistence type="inferred from homology"/>
<keyword evidence="3" id="KW-1003">Cell membrane</keyword>
<dbReference type="PANTHER" id="PTHR30106:SF2">
    <property type="entry name" value="UPF0324 INNER MEMBRANE PROTEIN YEIH"/>
    <property type="match status" value="1"/>
</dbReference>
<name>A0A6L5JXU4_RHOTE</name>
<comment type="similarity">
    <text evidence="2">Belongs to the UPF0324 family.</text>
</comment>
<feature type="transmembrane region" description="Helical" evidence="7">
    <location>
        <begin position="323"/>
        <end position="343"/>
    </location>
</feature>
<organism evidence="8 9">
    <name type="scientific">Rhodocyclus tenuis</name>
    <name type="common">Rhodospirillum tenue</name>
    <dbReference type="NCBI Taxonomy" id="1066"/>
    <lineage>
        <taxon>Bacteria</taxon>
        <taxon>Pseudomonadati</taxon>
        <taxon>Pseudomonadota</taxon>
        <taxon>Betaproteobacteria</taxon>
        <taxon>Rhodocyclales</taxon>
        <taxon>Rhodocyclaceae</taxon>
        <taxon>Rhodocyclus</taxon>
    </lineage>
</organism>
<feature type="transmembrane region" description="Helical" evidence="7">
    <location>
        <begin position="124"/>
        <end position="146"/>
    </location>
</feature>
<reference evidence="8 9" key="1">
    <citation type="submission" date="2019-10" db="EMBL/GenBank/DDBJ databases">
        <title>Whole-genome sequence of the purple nonsulfur photosynthetic bacterium Rhodocyclus tenuis.</title>
        <authorList>
            <person name="Kyndt J.A."/>
            <person name="Meyer T.E."/>
        </authorList>
    </citation>
    <scope>NUCLEOTIDE SEQUENCE [LARGE SCALE GENOMIC DNA]</scope>
    <source>
        <strain evidence="8 9">DSM 110</strain>
    </source>
</reference>
<dbReference type="NCBIfam" id="TIGR00698">
    <property type="entry name" value="YeiH family putative sulfate export transporter"/>
    <property type="match status" value="1"/>
</dbReference>
<dbReference type="EMBL" id="WIXJ01000006">
    <property type="protein sequence ID" value="MQY52039.1"/>
    <property type="molecule type" value="Genomic_DNA"/>
</dbReference>
<evidence type="ECO:0000313" key="9">
    <source>
        <dbReference type="Proteomes" id="UP000480275"/>
    </source>
</evidence>
<dbReference type="OrthoDB" id="9805703at2"/>
<dbReference type="Proteomes" id="UP000480275">
    <property type="component" value="Unassembled WGS sequence"/>
</dbReference>
<dbReference type="InterPro" id="IPR018383">
    <property type="entry name" value="UPF0324_pro"/>
</dbReference>
<sequence length="359" mass="37470">MSGERGVWPGLLLLLGLVGVALFLGADADWRRFGATPLTLAMAFGAAAGNLRPAVAHGLCRPGIRFAQQRLLRLGVVLYGFNLSWQELAGIGLSGIGIDVFMVVTTLGLGVLVGTRCLRMERNAALLIAAGSAICGAAAVVATLPVLRLREAEQARHAATAVATVVLFGTLSMLLYPALFAHLGSATAPFGVYVGSTVHEVAQVVVIGNAIGGDAAKNALIVKMVRVLLLVPFLLLLSVWLRRERGAWSDPRAQGNDAMGRVGDIRVPWFALGFVACAILNSLGVLSNGLRGLAQMSATLCLCLAMAAFGLETTWRLLRQAGLRPLLLGGVLFAYLVGVGGWINLHLAGALLPLIAGSV</sequence>
<evidence type="ECO:0000256" key="6">
    <source>
        <dbReference type="ARBA" id="ARBA00023136"/>
    </source>
</evidence>
<evidence type="ECO:0000313" key="8">
    <source>
        <dbReference type="EMBL" id="MQY52039.1"/>
    </source>
</evidence>
<feature type="transmembrane region" description="Helical" evidence="7">
    <location>
        <begin position="88"/>
        <end position="112"/>
    </location>
</feature>